<keyword evidence="2" id="KW-0486">Methionine biosynthesis</keyword>
<evidence type="ECO:0000313" key="5">
    <source>
        <dbReference type="EMBL" id="KRN03986.1"/>
    </source>
</evidence>
<dbReference type="InterPro" id="IPR019811">
    <property type="entry name" value="HDH_CS"/>
</dbReference>
<dbReference type="PROSITE" id="PS01042">
    <property type="entry name" value="HOMOSER_DHGENASE"/>
    <property type="match status" value="1"/>
</dbReference>
<feature type="domain" description="Homoserine dehydrogenase catalytic" evidence="4">
    <location>
        <begin position="1"/>
        <end position="148"/>
    </location>
</feature>
<keyword evidence="2" id="KW-0791">Threonine biosynthesis</keyword>
<dbReference type="EMBL" id="AYZL01000019">
    <property type="protein sequence ID" value="KRN03986.1"/>
    <property type="molecule type" value="Genomic_DNA"/>
</dbReference>
<dbReference type="PATRIC" id="fig|1423744.4.peg.529"/>
<organism evidence="5 6">
    <name type="scientific">Holzapfeliella floricola DSM 23037 = JCM 16512</name>
    <dbReference type="NCBI Taxonomy" id="1423744"/>
    <lineage>
        <taxon>Bacteria</taxon>
        <taxon>Bacillati</taxon>
        <taxon>Bacillota</taxon>
        <taxon>Bacilli</taxon>
        <taxon>Lactobacillales</taxon>
        <taxon>Lactobacillaceae</taxon>
        <taxon>Holzapfeliella</taxon>
    </lineage>
</organism>
<dbReference type="GO" id="GO:0009088">
    <property type="term" value="P:threonine biosynthetic process"/>
    <property type="evidence" value="ECO:0007669"/>
    <property type="project" value="UniProtKB-UniPathway"/>
</dbReference>
<keyword evidence="2" id="KW-0521">NADP</keyword>
<keyword evidence="6" id="KW-1185">Reference proteome</keyword>
<dbReference type="UniPathway" id="UPA00051">
    <property type="reaction ID" value="UER00465"/>
</dbReference>
<comment type="caution">
    <text evidence="5">The sequence shown here is derived from an EMBL/GenBank/DDBJ whole genome shotgun (WGS) entry which is preliminary data.</text>
</comment>
<evidence type="ECO:0000259" key="4">
    <source>
        <dbReference type="Pfam" id="PF00742"/>
    </source>
</evidence>
<keyword evidence="1 2" id="KW-0560">Oxidoreductase</keyword>
<keyword evidence="2" id="KW-0028">Amino-acid biosynthesis</keyword>
<comment type="pathway">
    <text evidence="2">Amino-acid biosynthesis; L-methionine biosynthesis via de novo pathway; L-homoserine from L-aspartate: step 3/3.</text>
</comment>
<dbReference type="SUPFAM" id="SSF55347">
    <property type="entry name" value="Glyceraldehyde-3-phosphate dehydrogenase-like, C-terminal domain"/>
    <property type="match status" value="1"/>
</dbReference>
<proteinExistence type="inferred from homology"/>
<dbReference type="PANTHER" id="PTHR43331:SF1">
    <property type="entry name" value="HOMOSERINE DEHYDROGENASE"/>
    <property type="match status" value="1"/>
</dbReference>
<dbReference type="Proteomes" id="UP000051378">
    <property type="component" value="Unassembled WGS sequence"/>
</dbReference>
<comment type="similarity">
    <text evidence="3">Belongs to the homoserine dehydrogenase family.</text>
</comment>
<dbReference type="GO" id="GO:0009086">
    <property type="term" value="P:methionine biosynthetic process"/>
    <property type="evidence" value="ECO:0007669"/>
    <property type="project" value="UniProtKB-KW"/>
</dbReference>
<dbReference type="InterPro" id="IPR001342">
    <property type="entry name" value="HDH_cat"/>
</dbReference>
<dbReference type="Gene3D" id="3.40.50.720">
    <property type="entry name" value="NAD(P)-binding Rossmann-like Domain"/>
    <property type="match status" value="1"/>
</dbReference>
<evidence type="ECO:0000256" key="2">
    <source>
        <dbReference type="RuleBase" id="RU000579"/>
    </source>
</evidence>
<dbReference type="Pfam" id="PF00742">
    <property type="entry name" value="Homoserine_dh"/>
    <property type="match status" value="1"/>
</dbReference>
<gene>
    <name evidence="5" type="ORF">FC86_GL000513</name>
</gene>
<evidence type="ECO:0000313" key="6">
    <source>
        <dbReference type="Proteomes" id="UP000051378"/>
    </source>
</evidence>
<sequence>MKKTGKPFADILKEAQDLGYAEADPSADIDGYDIENKLCISLNLAYNTSIKPSAKLPCFGIRNITDKDINYFNELGLIVKLMGKSRRAQNEFDYVIEPTLYNSSQIESSINDNFNYASLNGDTIGELGFMGQGAGKFPTANAVVQDILDIVDQAPRVIPAEKSTLKLNTNLSMADYLVRTSADLSQYVNSSQIKSVNDTYSLIESMHAGKMHQAMAQLLKEDNQAFMVNIAANDKERVL</sequence>
<reference evidence="5 6" key="1">
    <citation type="journal article" date="2015" name="Genome Announc.">
        <title>Expanding the biotechnology potential of lactobacilli through comparative genomics of 213 strains and associated genera.</title>
        <authorList>
            <person name="Sun Z."/>
            <person name="Harris H.M."/>
            <person name="McCann A."/>
            <person name="Guo C."/>
            <person name="Argimon S."/>
            <person name="Zhang W."/>
            <person name="Yang X."/>
            <person name="Jeffery I.B."/>
            <person name="Cooney J.C."/>
            <person name="Kagawa T.F."/>
            <person name="Liu W."/>
            <person name="Song Y."/>
            <person name="Salvetti E."/>
            <person name="Wrobel A."/>
            <person name="Rasinkangas P."/>
            <person name="Parkhill J."/>
            <person name="Rea M.C."/>
            <person name="O'Sullivan O."/>
            <person name="Ritari J."/>
            <person name="Douillard F.P."/>
            <person name="Paul Ross R."/>
            <person name="Yang R."/>
            <person name="Briner A.E."/>
            <person name="Felis G.E."/>
            <person name="de Vos W.M."/>
            <person name="Barrangou R."/>
            <person name="Klaenhammer T.R."/>
            <person name="Caufield P.W."/>
            <person name="Cui Y."/>
            <person name="Zhang H."/>
            <person name="O'Toole P.W."/>
        </authorList>
    </citation>
    <scope>NUCLEOTIDE SEQUENCE [LARGE SCALE GENOMIC DNA]</scope>
    <source>
        <strain evidence="5 6">DSM 23037</strain>
    </source>
</reference>
<evidence type="ECO:0000256" key="1">
    <source>
        <dbReference type="ARBA" id="ARBA00023002"/>
    </source>
</evidence>
<comment type="pathway">
    <text evidence="2">Amino-acid biosynthesis; L-threonine biosynthesis; L-threonine from L-aspartate: step 3/5.</text>
</comment>
<comment type="catalytic activity">
    <reaction evidence="2">
        <text>L-homoserine + NADP(+) = L-aspartate 4-semialdehyde + NADPH + H(+)</text>
        <dbReference type="Rhea" id="RHEA:15761"/>
        <dbReference type="ChEBI" id="CHEBI:15378"/>
        <dbReference type="ChEBI" id="CHEBI:57476"/>
        <dbReference type="ChEBI" id="CHEBI:57783"/>
        <dbReference type="ChEBI" id="CHEBI:58349"/>
        <dbReference type="ChEBI" id="CHEBI:537519"/>
        <dbReference type="EC" id="1.1.1.3"/>
    </reaction>
</comment>
<name>A0A0R2DIT8_9LACO</name>
<dbReference type="UniPathway" id="UPA00050">
    <property type="reaction ID" value="UER00063"/>
</dbReference>
<dbReference type="STRING" id="1423744.FC86_GL000513"/>
<dbReference type="GO" id="GO:0004412">
    <property type="term" value="F:homoserine dehydrogenase activity"/>
    <property type="evidence" value="ECO:0007669"/>
    <property type="project" value="UniProtKB-EC"/>
</dbReference>
<dbReference type="EC" id="1.1.1.3" evidence="2"/>
<protein>
    <recommendedName>
        <fullName evidence="2">Homoserine dehydrogenase</fullName>
        <ecNumber evidence="2">1.1.1.3</ecNumber>
    </recommendedName>
</protein>
<dbReference type="PANTHER" id="PTHR43331">
    <property type="entry name" value="HOMOSERINE DEHYDROGENASE"/>
    <property type="match status" value="1"/>
</dbReference>
<evidence type="ECO:0000256" key="3">
    <source>
        <dbReference type="RuleBase" id="RU004171"/>
    </source>
</evidence>
<dbReference type="AlphaFoldDB" id="A0A0R2DIT8"/>
<dbReference type="Gene3D" id="3.30.70.260">
    <property type="match status" value="1"/>
</dbReference>
<accession>A0A0R2DIT8</accession>
<dbReference type="Gene3D" id="3.30.360.10">
    <property type="entry name" value="Dihydrodipicolinate Reductase, domain 2"/>
    <property type="match status" value="1"/>
</dbReference>